<name>A0AAV7WXF2_PLEWA</name>
<comment type="caution">
    <text evidence="1">The sequence shown here is derived from an EMBL/GenBank/DDBJ whole genome shotgun (WGS) entry which is preliminary data.</text>
</comment>
<organism evidence="1 2">
    <name type="scientific">Pleurodeles waltl</name>
    <name type="common">Iberian ribbed newt</name>
    <dbReference type="NCBI Taxonomy" id="8319"/>
    <lineage>
        <taxon>Eukaryota</taxon>
        <taxon>Metazoa</taxon>
        <taxon>Chordata</taxon>
        <taxon>Craniata</taxon>
        <taxon>Vertebrata</taxon>
        <taxon>Euteleostomi</taxon>
        <taxon>Amphibia</taxon>
        <taxon>Batrachia</taxon>
        <taxon>Caudata</taxon>
        <taxon>Salamandroidea</taxon>
        <taxon>Salamandridae</taxon>
        <taxon>Pleurodelinae</taxon>
        <taxon>Pleurodeles</taxon>
    </lineage>
</organism>
<keyword evidence="2" id="KW-1185">Reference proteome</keyword>
<reference evidence="1" key="1">
    <citation type="journal article" date="2022" name="bioRxiv">
        <title>Sequencing and chromosome-scale assembly of the giantPleurodeles waltlgenome.</title>
        <authorList>
            <person name="Brown T."/>
            <person name="Elewa A."/>
            <person name="Iarovenko S."/>
            <person name="Subramanian E."/>
            <person name="Araus A.J."/>
            <person name="Petzold A."/>
            <person name="Susuki M."/>
            <person name="Suzuki K.-i.T."/>
            <person name="Hayashi T."/>
            <person name="Toyoda A."/>
            <person name="Oliveira C."/>
            <person name="Osipova E."/>
            <person name="Leigh N.D."/>
            <person name="Simon A."/>
            <person name="Yun M.H."/>
        </authorList>
    </citation>
    <scope>NUCLEOTIDE SEQUENCE</scope>
    <source>
        <strain evidence="1">20211129_DDA</strain>
        <tissue evidence="1">Liver</tissue>
    </source>
</reference>
<proteinExistence type="predicted"/>
<sequence>MPCPTRARRFVRGPAPGLSRAAPTFLASLQVFLSGRSPPSAHGPPPAALVPLLQQGDPSKVPLCTRAVMRGCGSGEGRDRLPPPPSIGPGSLLCGLQIRSGVPAASRAGWPGLARFTAFYSIDPSGAMESYVRHRWNLGHAPQLYRAYV</sequence>
<accession>A0AAV7WXF2</accession>
<dbReference type="AlphaFoldDB" id="A0AAV7WXF2"/>
<dbReference type="Proteomes" id="UP001066276">
    <property type="component" value="Chromosome 1_1"/>
</dbReference>
<dbReference type="EMBL" id="JANPWB010000001">
    <property type="protein sequence ID" value="KAJ1217450.1"/>
    <property type="molecule type" value="Genomic_DNA"/>
</dbReference>
<evidence type="ECO:0000313" key="2">
    <source>
        <dbReference type="Proteomes" id="UP001066276"/>
    </source>
</evidence>
<gene>
    <name evidence="1" type="ORF">NDU88_005044</name>
</gene>
<protein>
    <submittedName>
        <fullName evidence="1">Uncharacterized protein</fullName>
    </submittedName>
</protein>
<evidence type="ECO:0000313" key="1">
    <source>
        <dbReference type="EMBL" id="KAJ1217450.1"/>
    </source>
</evidence>